<evidence type="ECO:0000313" key="3">
    <source>
        <dbReference type="Proteomes" id="UP000193144"/>
    </source>
</evidence>
<reference evidence="2 3" key="1">
    <citation type="submission" date="2016-07" db="EMBL/GenBank/DDBJ databases">
        <title>Pervasive Adenine N6-methylation of Active Genes in Fungi.</title>
        <authorList>
            <consortium name="DOE Joint Genome Institute"/>
            <person name="Mondo S.J."/>
            <person name="Dannebaum R.O."/>
            <person name="Kuo R.C."/>
            <person name="Labutti K."/>
            <person name="Haridas S."/>
            <person name="Kuo A."/>
            <person name="Salamov A."/>
            <person name="Ahrendt S.R."/>
            <person name="Lipzen A."/>
            <person name="Sullivan W."/>
            <person name="Andreopoulos W.B."/>
            <person name="Clum A."/>
            <person name="Lindquist E."/>
            <person name="Daum C."/>
            <person name="Ramamoorthy G.K."/>
            <person name="Gryganskyi A."/>
            <person name="Culley D."/>
            <person name="Magnuson J.K."/>
            <person name="James T.Y."/>
            <person name="O'Malley M.A."/>
            <person name="Stajich J.E."/>
            <person name="Spatafora J.W."/>
            <person name="Visel A."/>
            <person name="Grigoriev I.V."/>
        </authorList>
    </citation>
    <scope>NUCLEOTIDE SEQUENCE [LARGE SCALE GENOMIC DNA]</scope>
    <source>
        <strain evidence="2 3">CBS 115471</strain>
    </source>
</reference>
<feature type="compositionally biased region" description="Low complexity" evidence="1">
    <location>
        <begin position="66"/>
        <end position="79"/>
    </location>
</feature>
<dbReference type="AlphaFoldDB" id="A0A1Y1ZHB7"/>
<feature type="compositionally biased region" description="Low complexity" evidence="1">
    <location>
        <begin position="261"/>
        <end position="274"/>
    </location>
</feature>
<protein>
    <submittedName>
        <fullName evidence="2">Uncharacterized protein</fullName>
    </submittedName>
</protein>
<evidence type="ECO:0000313" key="2">
    <source>
        <dbReference type="EMBL" id="ORY09651.1"/>
    </source>
</evidence>
<dbReference type="OrthoDB" id="3886346at2759"/>
<feature type="region of interest" description="Disordered" evidence="1">
    <location>
        <begin position="252"/>
        <end position="315"/>
    </location>
</feature>
<gene>
    <name evidence="2" type="ORF">BCR34DRAFT_602654</name>
</gene>
<name>A0A1Y1ZHB7_9PLEO</name>
<keyword evidence="3" id="KW-1185">Reference proteome</keyword>
<dbReference type="EMBL" id="MCFA01000083">
    <property type="protein sequence ID" value="ORY09651.1"/>
    <property type="molecule type" value="Genomic_DNA"/>
</dbReference>
<feature type="compositionally biased region" description="Acidic residues" evidence="1">
    <location>
        <begin position="292"/>
        <end position="303"/>
    </location>
</feature>
<dbReference type="Proteomes" id="UP000193144">
    <property type="component" value="Unassembled WGS sequence"/>
</dbReference>
<dbReference type="STRING" id="1231657.A0A1Y1ZHB7"/>
<comment type="caution">
    <text evidence="2">The sequence shown here is derived from an EMBL/GenBank/DDBJ whole genome shotgun (WGS) entry which is preliminary data.</text>
</comment>
<proteinExistence type="predicted"/>
<organism evidence="2 3">
    <name type="scientific">Clohesyomyces aquaticus</name>
    <dbReference type="NCBI Taxonomy" id="1231657"/>
    <lineage>
        <taxon>Eukaryota</taxon>
        <taxon>Fungi</taxon>
        <taxon>Dikarya</taxon>
        <taxon>Ascomycota</taxon>
        <taxon>Pezizomycotina</taxon>
        <taxon>Dothideomycetes</taxon>
        <taxon>Pleosporomycetidae</taxon>
        <taxon>Pleosporales</taxon>
        <taxon>Lindgomycetaceae</taxon>
        <taxon>Clohesyomyces</taxon>
    </lineage>
</organism>
<sequence>MSDIERSFTYLYENISSWCASVTEIQEKVTVMQNEIAKMPASGSQKLRRKTGSVESIRDLDAIMEQQPSSSAAAQSSPAVTRKRKTPSLLSGHYSGPSKFRSRRMIIVYYDGQIQKSFETLVRNIGTGRNMLRKGKMAAKMEALAELAGSENSDDDDEDPIASKIAYRRRAGLPSQRARALMRGMGAANGIATPTELFETTDKALELAQGLVEKAAHQSLRDGDCRKELEGVRKHFEAVLETATQEVAKYKARKESEAVETPAPAQPKTKPAGPSIHHLPSVPITTRAAIDIEVDDDDEEETDFVMPPVRFTSRR</sequence>
<evidence type="ECO:0000256" key="1">
    <source>
        <dbReference type="SAM" id="MobiDB-lite"/>
    </source>
</evidence>
<feature type="region of interest" description="Disordered" evidence="1">
    <location>
        <begin position="66"/>
        <end position="95"/>
    </location>
</feature>
<accession>A0A1Y1ZHB7</accession>